<name>A0A4S8LBF7_DENBC</name>
<feature type="transmembrane region" description="Helical" evidence="2">
    <location>
        <begin position="262"/>
        <end position="284"/>
    </location>
</feature>
<dbReference type="Proteomes" id="UP000297245">
    <property type="component" value="Unassembled WGS sequence"/>
</dbReference>
<evidence type="ECO:0000256" key="2">
    <source>
        <dbReference type="SAM" id="Phobius"/>
    </source>
</evidence>
<reference evidence="3 4" key="1">
    <citation type="journal article" date="2019" name="Nat. Ecol. Evol.">
        <title>Megaphylogeny resolves global patterns of mushroom evolution.</title>
        <authorList>
            <person name="Varga T."/>
            <person name="Krizsan K."/>
            <person name="Foldi C."/>
            <person name="Dima B."/>
            <person name="Sanchez-Garcia M."/>
            <person name="Sanchez-Ramirez S."/>
            <person name="Szollosi G.J."/>
            <person name="Szarkandi J.G."/>
            <person name="Papp V."/>
            <person name="Albert L."/>
            <person name="Andreopoulos W."/>
            <person name="Angelini C."/>
            <person name="Antonin V."/>
            <person name="Barry K.W."/>
            <person name="Bougher N.L."/>
            <person name="Buchanan P."/>
            <person name="Buyck B."/>
            <person name="Bense V."/>
            <person name="Catcheside P."/>
            <person name="Chovatia M."/>
            <person name="Cooper J."/>
            <person name="Damon W."/>
            <person name="Desjardin D."/>
            <person name="Finy P."/>
            <person name="Geml J."/>
            <person name="Haridas S."/>
            <person name="Hughes K."/>
            <person name="Justo A."/>
            <person name="Karasinski D."/>
            <person name="Kautmanova I."/>
            <person name="Kiss B."/>
            <person name="Kocsube S."/>
            <person name="Kotiranta H."/>
            <person name="LaButti K.M."/>
            <person name="Lechner B.E."/>
            <person name="Liimatainen K."/>
            <person name="Lipzen A."/>
            <person name="Lukacs Z."/>
            <person name="Mihaltcheva S."/>
            <person name="Morgado L.N."/>
            <person name="Niskanen T."/>
            <person name="Noordeloos M.E."/>
            <person name="Ohm R.A."/>
            <person name="Ortiz-Santana B."/>
            <person name="Ovrebo C."/>
            <person name="Racz N."/>
            <person name="Riley R."/>
            <person name="Savchenko A."/>
            <person name="Shiryaev A."/>
            <person name="Soop K."/>
            <person name="Spirin V."/>
            <person name="Szebenyi C."/>
            <person name="Tomsovsky M."/>
            <person name="Tulloss R.E."/>
            <person name="Uehling J."/>
            <person name="Grigoriev I.V."/>
            <person name="Vagvolgyi C."/>
            <person name="Papp T."/>
            <person name="Martin F.M."/>
            <person name="Miettinen O."/>
            <person name="Hibbett D.S."/>
            <person name="Nagy L.G."/>
        </authorList>
    </citation>
    <scope>NUCLEOTIDE SEQUENCE [LARGE SCALE GENOMIC DNA]</scope>
    <source>
        <strain evidence="3 4">CBS 962.96</strain>
    </source>
</reference>
<evidence type="ECO:0000313" key="4">
    <source>
        <dbReference type="Proteomes" id="UP000297245"/>
    </source>
</evidence>
<sequence length="337" mass="36977">MQPPQTQSSLPLSDIDILSVKQWVSEIAPMSLLLGVQMTLSIMLLCIFVAQDIPLSKAKLALSLVTITMFLASLSSLVMNVKFIIIQIPLVGYNPPDLGEVISLITKLEIGVDSLNRLNYLMGDIIVVWRAWVLFPQKLPAKMALSICLMGSFVGVFMDLGLHVKDSMEDVYETNREEMEAIILTVPLILTNFTATTLIGSKAWYHFQNIRDNLGSTNGSSSKALKILLLLIESGLLYLGFWIGYLVLGLTQDSDSSIAQKVYLVGIMPELVAIYPVLVILAVAHESNKPENVNNMSLSQSIRFASAQASKSDSEVRESEGESQLAFPPDGVDNRAN</sequence>
<dbReference type="OrthoDB" id="3174319at2759"/>
<keyword evidence="2" id="KW-0472">Membrane</keyword>
<evidence type="ECO:0008006" key="5">
    <source>
        <dbReference type="Google" id="ProtNLM"/>
    </source>
</evidence>
<gene>
    <name evidence="3" type="ORF">K435DRAFT_868580</name>
</gene>
<feature type="region of interest" description="Disordered" evidence="1">
    <location>
        <begin position="309"/>
        <end position="337"/>
    </location>
</feature>
<feature type="transmembrane region" description="Helical" evidence="2">
    <location>
        <begin position="27"/>
        <end position="50"/>
    </location>
</feature>
<dbReference type="AlphaFoldDB" id="A0A4S8LBF7"/>
<feature type="transmembrane region" description="Helical" evidence="2">
    <location>
        <begin position="143"/>
        <end position="162"/>
    </location>
</feature>
<keyword evidence="2" id="KW-0812">Transmembrane</keyword>
<keyword evidence="2" id="KW-1133">Transmembrane helix</keyword>
<keyword evidence="4" id="KW-1185">Reference proteome</keyword>
<evidence type="ECO:0000256" key="1">
    <source>
        <dbReference type="SAM" id="MobiDB-lite"/>
    </source>
</evidence>
<evidence type="ECO:0000313" key="3">
    <source>
        <dbReference type="EMBL" id="THU86119.1"/>
    </source>
</evidence>
<feature type="transmembrane region" description="Helical" evidence="2">
    <location>
        <begin position="62"/>
        <end position="88"/>
    </location>
</feature>
<protein>
    <recommendedName>
        <fullName evidence="5">Family A G protein-coupled receptor-like protein</fullName>
    </recommendedName>
</protein>
<feature type="transmembrane region" description="Helical" evidence="2">
    <location>
        <begin position="182"/>
        <end position="207"/>
    </location>
</feature>
<feature type="transmembrane region" description="Helical" evidence="2">
    <location>
        <begin position="227"/>
        <end position="250"/>
    </location>
</feature>
<accession>A0A4S8LBF7</accession>
<proteinExistence type="predicted"/>
<dbReference type="EMBL" id="ML179511">
    <property type="protein sequence ID" value="THU86119.1"/>
    <property type="molecule type" value="Genomic_DNA"/>
</dbReference>
<organism evidence="3 4">
    <name type="scientific">Dendrothele bispora (strain CBS 962.96)</name>
    <dbReference type="NCBI Taxonomy" id="1314807"/>
    <lineage>
        <taxon>Eukaryota</taxon>
        <taxon>Fungi</taxon>
        <taxon>Dikarya</taxon>
        <taxon>Basidiomycota</taxon>
        <taxon>Agaricomycotina</taxon>
        <taxon>Agaricomycetes</taxon>
        <taxon>Agaricomycetidae</taxon>
        <taxon>Agaricales</taxon>
        <taxon>Agaricales incertae sedis</taxon>
        <taxon>Dendrothele</taxon>
    </lineage>
</organism>